<proteinExistence type="predicted"/>
<feature type="compositionally biased region" description="Low complexity" evidence="1">
    <location>
        <begin position="45"/>
        <end position="76"/>
    </location>
</feature>
<feature type="region of interest" description="Disordered" evidence="1">
    <location>
        <begin position="1"/>
        <end position="31"/>
    </location>
</feature>
<feature type="compositionally biased region" description="Basic and acidic residues" evidence="1">
    <location>
        <begin position="77"/>
        <end position="96"/>
    </location>
</feature>
<reference evidence="2 3" key="1">
    <citation type="journal article" date="2013" name="PLoS Genet.">
        <title>The genome and development-dependent transcriptomes of Pyronema confluens: a window into fungal evolution.</title>
        <authorList>
            <person name="Traeger S."/>
            <person name="Altegoer F."/>
            <person name="Freitag M."/>
            <person name="Gabaldon T."/>
            <person name="Kempken F."/>
            <person name="Kumar A."/>
            <person name="Marcet-Houben M."/>
            <person name="Poggeler S."/>
            <person name="Stajich J.E."/>
            <person name="Nowrousian M."/>
        </authorList>
    </citation>
    <scope>NUCLEOTIDE SEQUENCE [LARGE SCALE GENOMIC DNA]</scope>
    <source>
        <strain evidence="3">CBS 100304</strain>
        <tissue evidence="2">Vegetative mycelium</tissue>
    </source>
</reference>
<evidence type="ECO:0000256" key="1">
    <source>
        <dbReference type="SAM" id="MobiDB-lite"/>
    </source>
</evidence>
<evidence type="ECO:0000313" key="2">
    <source>
        <dbReference type="EMBL" id="CCX29770.1"/>
    </source>
</evidence>
<keyword evidence="3" id="KW-1185">Reference proteome</keyword>
<feature type="region of interest" description="Disordered" evidence="1">
    <location>
        <begin position="45"/>
        <end position="142"/>
    </location>
</feature>
<evidence type="ECO:0000313" key="3">
    <source>
        <dbReference type="Proteomes" id="UP000018144"/>
    </source>
</evidence>
<accession>U4LK85</accession>
<feature type="compositionally biased region" description="Low complexity" evidence="1">
    <location>
        <begin position="19"/>
        <end position="31"/>
    </location>
</feature>
<organism evidence="2 3">
    <name type="scientific">Pyronema omphalodes (strain CBS 100304)</name>
    <name type="common">Pyronema confluens</name>
    <dbReference type="NCBI Taxonomy" id="1076935"/>
    <lineage>
        <taxon>Eukaryota</taxon>
        <taxon>Fungi</taxon>
        <taxon>Dikarya</taxon>
        <taxon>Ascomycota</taxon>
        <taxon>Pezizomycotina</taxon>
        <taxon>Pezizomycetes</taxon>
        <taxon>Pezizales</taxon>
        <taxon>Pyronemataceae</taxon>
        <taxon>Pyronema</taxon>
    </lineage>
</organism>
<dbReference type="Proteomes" id="UP000018144">
    <property type="component" value="Unassembled WGS sequence"/>
</dbReference>
<dbReference type="EMBL" id="HF935354">
    <property type="protein sequence ID" value="CCX29770.1"/>
    <property type="molecule type" value="Genomic_DNA"/>
</dbReference>
<dbReference type="AlphaFoldDB" id="U4LK85"/>
<feature type="compositionally biased region" description="Polar residues" evidence="1">
    <location>
        <begin position="113"/>
        <end position="137"/>
    </location>
</feature>
<sequence>MTRRKNRGKNSNPTTEISGPPGLAGIPGLPKLPNHVLVALTSDSSQHASALLASSQNPSASSQPSSTSSQHSSATQDKNKEMEAERVKEELEKLGEDLAQLTVLEGDLRDPTSEPTNINNSGTNNVHSENMKTQSGSGHRAAQGEAAFAVALLSGDKKV</sequence>
<protein>
    <submittedName>
        <fullName evidence="2">Uncharacterized protein</fullName>
    </submittedName>
</protein>
<gene>
    <name evidence="2" type="ORF">PCON_07096</name>
</gene>
<name>U4LK85_PYROM</name>